<proteinExistence type="predicted"/>
<name>A0ABR5A270_9BACL</name>
<evidence type="ECO:0000259" key="1">
    <source>
        <dbReference type="Pfam" id="PF13476"/>
    </source>
</evidence>
<sequence>MIKSIRAKQIKGNTFTQELSGLDIFVGRNGSGKSTRLQAVQLAMLGYIPGKGKTNQETFKLSSGEEMTAGLQLDNFTFDRSIVRSEKLKGDGSKEVSYSESLSVSPNKGEKNATQMKARVTAEIGNFPVVFDFQEFLNKSDAERRKFIYGLSPISNDEWDKPKVTAHLIKTLLTPGIKETNPDLYDPRTN</sequence>
<dbReference type="RefSeq" id="WP_041065175.1">
    <property type="nucleotide sequence ID" value="NZ_JXAL01000024.1"/>
</dbReference>
<dbReference type="InterPro" id="IPR027417">
    <property type="entry name" value="P-loop_NTPase"/>
</dbReference>
<accession>A0ABR5A270</accession>
<organism evidence="2 3">
    <name type="scientific">Cohnella kolymensis</name>
    <dbReference type="NCBI Taxonomy" id="1590652"/>
    <lineage>
        <taxon>Bacteria</taxon>
        <taxon>Bacillati</taxon>
        <taxon>Bacillota</taxon>
        <taxon>Bacilli</taxon>
        <taxon>Bacillales</taxon>
        <taxon>Paenibacillaceae</taxon>
        <taxon>Cohnella</taxon>
    </lineage>
</organism>
<evidence type="ECO:0000313" key="2">
    <source>
        <dbReference type="EMBL" id="KIL35130.1"/>
    </source>
</evidence>
<reference evidence="2 3" key="1">
    <citation type="submission" date="2014-12" db="EMBL/GenBank/DDBJ databases">
        <title>Draft genome sequence of Cohnella kolymensis strain B-2846.</title>
        <authorList>
            <person name="Karlyshev A.V."/>
            <person name="Kudryashova E.B."/>
        </authorList>
    </citation>
    <scope>NUCLEOTIDE SEQUENCE [LARGE SCALE GENOMIC DNA]</scope>
    <source>
        <strain evidence="2 3">VKM B-2846</strain>
    </source>
</reference>
<keyword evidence="3" id="KW-1185">Reference proteome</keyword>
<comment type="caution">
    <text evidence="2">The sequence shown here is derived from an EMBL/GenBank/DDBJ whole genome shotgun (WGS) entry which is preliminary data.</text>
</comment>
<feature type="domain" description="Rad50/SbcC-type AAA" evidence="1">
    <location>
        <begin position="20"/>
        <end position="112"/>
    </location>
</feature>
<gene>
    <name evidence="2" type="ORF">SD71_15960</name>
</gene>
<dbReference type="Proteomes" id="UP000054526">
    <property type="component" value="Unassembled WGS sequence"/>
</dbReference>
<dbReference type="EMBL" id="JXAL01000024">
    <property type="protein sequence ID" value="KIL35130.1"/>
    <property type="molecule type" value="Genomic_DNA"/>
</dbReference>
<evidence type="ECO:0000313" key="3">
    <source>
        <dbReference type="Proteomes" id="UP000054526"/>
    </source>
</evidence>
<dbReference type="Pfam" id="PF13476">
    <property type="entry name" value="AAA_23"/>
    <property type="match status" value="1"/>
</dbReference>
<protein>
    <recommendedName>
        <fullName evidence="1">Rad50/SbcC-type AAA domain-containing protein</fullName>
    </recommendedName>
</protein>
<dbReference type="InterPro" id="IPR038729">
    <property type="entry name" value="Rad50/SbcC_AAA"/>
</dbReference>
<dbReference type="Gene3D" id="3.40.50.300">
    <property type="entry name" value="P-loop containing nucleotide triphosphate hydrolases"/>
    <property type="match status" value="1"/>
</dbReference>